<reference evidence="1" key="2">
    <citation type="journal article" date="2015" name="Data Brief">
        <title>Shoot transcriptome of the giant reed, Arundo donax.</title>
        <authorList>
            <person name="Barrero R.A."/>
            <person name="Guerrero F.D."/>
            <person name="Moolhuijzen P."/>
            <person name="Goolsby J.A."/>
            <person name="Tidwell J."/>
            <person name="Bellgard S.E."/>
            <person name="Bellgard M.I."/>
        </authorList>
    </citation>
    <scope>NUCLEOTIDE SEQUENCE</scope>
    <source>
        <tissue evidence="1">Shoot tissue taken approximately 20 cm above the soil surface</tissue>
    </source>
</reference>
<name>A0A0A9CDG2_ARUDO</name>
<proteinExistence type="predicted"/>
<sequence length="48" mass="5129">MTVIGGRSSGDCLTQSNTMLPNKEMALGGIEPLIPGSVILSKEPRSWR</sequence>
<dbReference type="AlphaFoldDB" id="A0A0A9CDG2"/>
<dbReference type="EMBL" id="GBRH01228363">
    <property type="protein sequence ID" value="JAD69532.1"/>
    <property type="molecule type" value="Transcribed_RNA"/>
</dbReference>
<protein>
    <submittedName>
        <fullName evidence="1">Uncharacterized protein</fullName>
    </submittedName>
</protein>
<accession>A0A0A9CDG2</accession>
<reference evidence="1" key="1">
    <citation type="submission" date="2014-09" db="EMBL/GenBank/DDBJ databases">
        <authorList>
            <person name="Magalhaes I.L.F."/>
            <person name="Oliveira U."/>
            <person name="Santos F.R."/>
            <person name="Vidigal T.H.D.A."/>
            <person name="Brescovit A.D."/>
            <person name="Santos A.J."/>
        </authorList>
    </citation>
    <scope>NUCLEOTIDE SEQUENCE</scope>
    <source>
        <tissue evidence="1">Shoot tissue taken approximately 20 cm above the soil surface</tissue>
    </source>
</reference>
<organism evidence="1">
    <name type="scientific">Arundo donax</name>
    <name type="common">Giant reed</name>
    <name type="synonym">Donax arundinaceus</name>
    <dbReference type="NCBI Taxonomy" id="35708"/>
    <lineage>
        <taxon>Eukaryota</taxon>
        <taxon>Viridiplantae</taxon>
        <taxon>Streptophyta</taxon>
        <taxon>Embryophyta</taxon>
        <taxon>Tracheophyta</taxon>
        <taxon>Spermatophyta</taxon>
        <taxon>Magnoliopsida</taxon>
        <taxon>Liliopsida</taxon>
        <taxon>Poales</taxon>
        <taxon>Poaceae</taxon>
        <taxon>PACMAD clade</taxon>
        <taxon>Arundinoideae</taxon>
        <taxon>Arundineae</taxon>
        <taxon>Arundo</taxon>
    </lineage>
</organism>
<evidence type="ECO:0000313" key="1">
    <source>
        <dbReference type="EMBL" id="JAD69532.1"/>
    </source>
</evidence>